<dbReference type="Proteomes" id="UP000011991">
    <property type="component" value="Unassembled WGS sequence"/>
</dbReference>
<comment type="caution">
    <text evidence="2">The sequence shown here is derived from an EMBL/GenBank/DDBJ whole genome shotgun (WGS) entry which is preliminary data.</text>
</comment>
<evidence type="ECO:0000313" key="3">
    <source>
        <dbReference type="Proteomes" id="UP000011991"/>
    </source>
</evidence>
<dbReference type="EMBL" id="ANOG01000737">
    <property type="protein sequence ID" value="EMI17901.1"/>
    <property type="molecule type" value="Genomic_DNA"/>
</dbReference>
<evidence type="ECO:0000313" key="2">
    <source>
        <dbReference type="EMBL" id="EMI17901.1"/>
    </source>
</evidence>
<keyword evidence="3" id="KW-1185">Reference proteome</keyword>
<dbReference type="AlphaFoldDB" id="M5RFP1"/>
<name>M5RFP1_9BACT</name>
<proteinExistence type="predicted"/>
<dbReference type="GO" id="GO:0016810">
    <property type="term" value="F:hydrolase activity, acting on carbon-nitrogen (but not peptide) bonds"/>
    <property type="evidence" value="ECO:0007669"/>
    <property type="project" value="InterPro"/>
</dbReference>
<protein>
    <submittedName>
        <fullName evidence="2">Deacetylase family protein</fullName>
    </submittedName>
</protein>
<accession>M5RFP1</accession>
<reference evidence="2 3" key="1">
    <citation type="journal article" date="2013" name="Mar. Genomics">
        <title>Expression of sulfatases in Rhodopirellula baltica and the diversity of sulfatases in the genus Rhodopirellula.</title>
        <authorList>
            <person name="Wegner C.E."/>
            <person name="Richter-Heitmann T."/>
            <person name="Klindworth A."/>
            <person name="Klockow C."/>
            <person name="Richter M."/>
            <person name="Achstetter T."/>
            <person name="Glockner F.O."/>
            <person name="Harder J."/>
        </authorList>
    </citation>
    <scope>NUCLEOTIDE SEQUENCE [LARGE SCALE GENOMIC DNA]</scope>
    <source>
        <strain evidence="2 3">SM1</strain>
    </source>
</reference>
<dbReference type="InterPro" id="IPR002509">
    <property type="entry name" value="NODB_dom"/>
</dbReference>
<sequence length="274" mass="30512">MISLTFDDALDVHLDNAVVELNDAGLRGTFYAHLSAESLFKRATDWRAVAAAGHEIGNHTVFHPAAEDKNWVTTGNAIEYYTLDRMRMELDLANRWLESIDSCTDRTFAFPCSNPTIGRPGPLVRACNHYGLRFTRWPGMIQRAGLDFGSTCQSYAPLLPEYFVAGRGGGLTFEMTPPPIKAFDQYQLPSAACDGHSTKQMQDFVGRCLDAESWAILQFHGIGGGHHMDCSLENFRQLTRWIADHHADQVVTVRQGAQQIYSSTSLPKSTQNRA</sequence>
<evidence type="ECO:0000259" key="1">
    <source>
        <dbReference type="Pfam" id="PF01522"/>
    </source>
</evidence>
<dbReference type="Pfam" id="PF01522">
    <property type="entry name" value="Polysacc_deac_1"/>
    <property type="match status" value="1"/>
</dbReference>
<dbReference type="InterPro" id="IPR011330">
    <property type="entry name" value="Glyco_hydro/deAcase_b/a-brl"/>
</dbReference>
<dbReference type="Gene3D" id="3.20.20.370">
    <property type="entry name" value="Glycoside hydrolase/deacetylase"/>
    <property type="match status" value="1"/>
</dbReference>
<gene>
    <name evidence="2" type="ORF">RMSM_05187</name>
</gene>
<dbReference type="GO" id="GO:0005975">
    <property type="term" value="P:carbohydrate metabolic process"/>
    <property type="evidence" value="ECO:0007669"/>
    <property type="project" value="InterPro"/>
</dbReference>
<organism evidence="2 3">
    <name type="scientific">Rhodopirellula maiorica SM1</name>
    <dbReference type="NCBI Taxonomy" id="1265738"/>
    <lineage>
        <taxon>Bacteria</taxon>
        <taxon>Pseudomonadati</taxon>
        <taxon>Planctomycetota</taxon>
        <taxon>Planctomycetia</taxon>
        <taxon>Pirellulales</taxon>
        <taxon>Pirellulaceae</taxon>
        <taxon>Novipirellula</taxon>
    </lineage>
</organism>
<feature type="domain" description="NodB homology" evidence="1">
    <location>
        <begin position="1"/>
        <end position="113"/>
    </location>
</feature>
<dbReference type="SUPFAM" id="SSF88713">
    <property type="entry name" value="Glycoside hydrolase/deacetylase"/>
    <property type="match status" value="1"/>
</dbReference>
<dbReference type="PATRIC" id="fig|1265738.3.peg.5213"/>